<gene>
    <name evidence="2" type="ORF">FU839_17110</name>
</gene>
<evidence type="ECO:0000313" key="3">
    <source>
        <dbReference type="Proteomes" id="UP000321814"/>
    </source>
</evidence>
<dbReference type="OrthoDB" id="6315386at2"/>
<sequence>MLLMKTSIVFVFSTLLLAGCQTTPSTKTATAVKEVKQSEQVAESKKGEYRCKTETTVGTRFGKKTCRSTAQIKHDSEKAKEGLNQVRNCAYGGSC</sequence>
<feature type="chain" id="PRO_5022673641" description="DUF4189 domain-containing protein" evidence="1">
    <location>
        <begin position="19"/>
        <end position="95"/>
    </location>
</feature>
<dbReference type="PROSITE" id="PS51257">
    <property type="entry name" value="PROKAR_LIPOPROTEIN"/>
    <property type="match status" value="1"/>
</dbReference>
<dbReference type="RefSeq" id="WP_053423780.1">
    <property type="nucleotide sequence ID" value="NZ_BAAAGC010000006.1"/>
</dbReference>
<keyword evidence="3" id="KW-1185">Reference proteome</keyword>
<reference evidence="2 3" key="1">
    <citation type="submission" date="2019-08" db="EMBL/GenBank/DDBJ databases">
        <title>Draft genome analysis of Rheinheimera tangshanensis isolated from the roots of fresh rice plants (Oryza sativa).</title>
        <authorList>
            <person name="Yu Q."/>
            <person name="Qi Y."/>
            <person name="Zhang H."/>
            <person name="Pu J."/>
        </authorList>
    </citation>
    <scope>NUCLEOTIDE SEQUENCE [LARGE SCALE GENOMIC DNA]</scope>
    <source>
        <strain evidence="2 3">JA3-B52</strain>
    </source>
</reference>
<evidence type="ECO:0000256" key="1">
    <source>
        <dbReference type="SAM" id="SignalP"/>
    </source>
</evidence>
<protein>
    <recommendedName>
        <fullName evidence="4">DUF4189 domain-containing protein</fullName>
    </recommendedName>
</protein>
<evidence type="ECO:0000313" key="2">
    <source>
        <dbReference type="EMBL" id="TXK78002.1"/>
    </source>
</evidence>
<accession>A0A5C8LR46</accession>
<name>A0A5C8LR46_9GAMM</name>
<dbReference type="Proteomes" id="UP000321814">
    <property type="component" value="Unassembled WGS sequence"/>
</dbReference>
<feature type="signal peptide" evidence="1">
    <location>
        <begin position="1"/>
        <end position="18"/>
    </location>
</feature>
<organism evidence="2 3">
    <name type="scientific">Rheinheimera tangshanensis</name>
    <dbReference type="NCBI Taxonomy" id="400153"/>
    <lineage>
        <taxon>Bacteria</taxon>
        <taxon>Pseudomonadati</taxon>
        <taxon>Pseudomonadota</taxon>
        <taxon>Gammaproteobacteria</taxon>
        <taxon>Chromatiales</taxon>
        <taxon>Chromatiaceae</taxon>
        <taxon>Rheinheimera</taxon>
    </lineage>
</organism>
<dbReference type="AlphaFoldDB" id="A0A5C8LR46"/>
<comment type="caution">
    <text evidence="2">The sequence shown here is derived from an EMBL/GenBank/DDBJ whole genome shotgun (WGS) entry which is preliminary data.</text>
</comment>
<dbReference type="EMBL" id="VRLR01000015">
    <property type="protein sequence ID" value="TXK78002.1"/>
    <property type="molecule type" value="Genomic_DNA"/>
</dbReference>
<evidence type="ECO:0008006" key="4">
    <source>
        <dbReference type="Google" id="ProtNLM"/>
    </source>
</evidence>
<proteinExistence type="predicted"/>
<keyword evidence="1" id="KW-0732">Signal</keyword>